<keyword evidence="1" id="KW-0732">Signal</keyword>
<protein>
    <submittedName>
        <fullName evidence="2">Uncharacterized protein</fullName>
    </submittedName>
</protein>
<evidence type="ECO:0000313" key="3">
    <source>
        <dbReference type="Proteomes" id="UP000618931"/>
    </source>
</evidence>
<feature type="signal peptide" evidence="1">
    <location>
        <begin position="1"/>
        <end position="20"/>
    </location>
</feature>
<proteinExistence type="predicted"/>
<gene>
    <name evidence="2" type="ORF">I2H31_09200</name>
</gene>
<feature type="chain" id="PRO_5047092540" evidence="1">
    <location>
        <begin position="21"/>
        <end position="238"/>
    </location>
</feature>
<reference evidence="2 3" key="1">
    <citation type="submission" date="2020-11" db="EMBL/GenBank/DDBJ databases">
        <authorList>
            <person name="Kim M.K."/>
        </authorList>
    </citation>
    <scope>NUCLEOTIDE SEQUENCE [LARGE SCALE GENOMIC DNA]</scope>
    <source>
        <strain evidence="2 3">BT662</strain>
    </source>
</reference>
<organism evidence="2 3">
    <name type="scientific">Hymenobacter ruricola</name>
    <dbReference type="NCBI Taxonomy" id="2791023"/>
    <lineage>
        <taxon>Bacteria</taxon>
        <taxon>Pseudomonadati</taxon>
        <taxon>Bacteroidota</taxon>
        <taxon>Cytophagia</taxon>
        <taxon>Cytophagales</taxon>
        <taxon>Hymenobacteraceae</taxon>
        <taxon>Hymenobacter</taxon>
    </lineage>
</organism>
<accession>A0ABS0I2W2</accession>
<name>A0ABS0I2W2_9BACT</name>
<comment type="caution">
    <text evidence="2">The sequence shown here is derived from an EMBL/GenBank/DDBJ whole genome shotgun (WGS) entry which is preliminary data.</text>
</comment>
<dbReference type="EMBL" id="JADQDM010000003">
    <property type="protein sequence ID" value="MBF9221280.1"/>
    <property type="molecule type" value="Genomic_DNA"/>
</dbReference>
<keyword evidence="3" id="KW-1185">Reference proteome</keyword>
<sequence>MLKRLLLALPLLLAAPVIRAQSTDLIFDNFSLGMSLDASARDLLRYDRLRAGGVPAGPTAARGPASLRYTPTAALRQQAVASYAAQLRPRNAAGAQAITATFGPGKSDYDQVFATLSRGSGLPANDVASALAAHLLMGWMIVHNVQDGAAITVPIAQGVRNQFAPGLGRSLAGASPAALAQLGEELKLRTVVLYGGWQAAAKSHTLTAYQQGVEQLFKTQYGLPLSQATLTSQGLGSR</sequence>
<dbReference type="Proteomes" id="UP000618931">
    <property type="component" value="Unassembled WGS sequence"/>
</dbReference>
<evidence type="ECO:0000256" key="1">
    <source>
        <dbReference type="SAM" id="SignalP"/>
    </source>
</evidence>
<evidence type="ECO:0000313" key="2">
    <source>
        <dbReference type="EMBL" id="MBF9221280.1"/>
    </source>
</evidence>
<dbReference type="RefSeq" id="WP_196292729.1">
    <property type="nucleotide sequence ID" value="NZ_JADQDM010000003.1"/>
</dbReference>